<reference evidence="1 2" key="1">
    <citation type="submission" date="2019-09" db="EMBL/GenBank/DDBJ databases">
        <title>Taxonomic organization of the family Brucellaceae based on a phylogenomic approach.</title>
        <authorList>
            <person name="Leclercq S."/>
            <person name="Cloeckaert A."/>
            <person name="Zygmunt M.S."/>
        </authorList>
    </citation>
    <scope>NUCLEOTIDE SEQUENCE [LARGE SCALE GENOMIC DNA]</scope>
    <source>
        <strain evidence="1 2">LMG 3313</strain>
    </source>
</reference>
<dbReference type="Proteomes" id="UP000481876">
    <property type="component" value="Unassembled WGS sequence"/>
</dbReference>
<sequence>MTATIGLSGIRGLVVGIANEASIAAGCAAEGFALAMDVSCHSFIRMARLAAPRFGCLRR</sequence>
<comment type="caution">
    <text evidence="1">The sequence shown here is derived from an EMBL/GenBank/DDBJ whole genome shotgun (WGS) entry which is preliminary data.</text>
</comment>
<dbReference type="RefSeq" id="WP_077548379.1">
    <property type="nucleotide sequence ID" value="NZ_WBWS01000022.1"/>
</dbReference>
<proteinExistence type="predicted"/>
<dbReference type="EMBL" id="WBWS01000022">
    <property type="protein sequence ID" value="KAB2764491.1"/>
    <property type="molecule type" value="Genomic_DNA"/>
</dbReference>
<accession>A0A6I0D7X4</accession>
<gene>
    <name evidence="1" type="ORF">F9L04_19425</name>
</gene>
<evidence type="ECO:0000313" key="2">
    <source>
        <dbReference type="Proteomes" id="UP000481876"/>
    </source>
</evidence>
<evidence type="ECO:0000313" key="1">
    <source>
        <dbReference type="EMBL" id="KAB2764491.1"/>
    </source>
</evidence>
<dbReference type="AlphaFoldDB" id="A0A6I0D7X4"/>
<organism evidence="1 2">
    <name type="scientific">Brucella anthropi</name>
    <name type="common">Ochrobactrum anthropi</name>
    <dbReference type="NCBI Taxonomy" id="529"/>
    <lineage>
        <taxon>Bacteria</taxon>
        <taxon>Pseudomonadati</taxon>
        <taxon>Pseudomonadota</taxon>
        <taxon>Alphaproteobacteria</taxon>
        <taxon>Hyphomicrobiales</taxon>
        <taxon>Brucellaceae</taxon>
        <taxon>Brucella/Ochrobactrum group</taxon>
        <taxon>Brucella</taxon>
    </lineage>
</organism>
<protein>
    <submittedName>
        <fullName evidence="1">Uncharacterized protein</fullName>
    </submittedName>
</protein>
<name>A0A6I0D7X4_BRUAN</name>